<dbReference type="SMART" id="SM00316">
    <property type="entry name" value="S1"/>
    <property type="match status" value="1"/>
</dbReference>
<proteinExistence type="predicted"/>
<evidence type="ECO:0000259" key="2">
    <source>
        <dbReference type="PROSITE" id="PS50126"/>
    </source>
</evidence>
<dbReference type="AlphaFoldDB" id="A0AB39HN67"/>
<dbReference type="GO" id="GO:0003729">
    <property type="term" value="F:mRNA binding"/>
    <property type="evidence" value="ECO:0007669"/>
    <property type="project" value="TreeGrafter"/>
</dbReference>
<organism evidence="3">
    <name type="scientific">Ornithinibacillus sp. 4-3</name>
    <dbReference type="NCBI Taxonomy" id="3231488"/>
    <lineage>
        <taxon>Bacteria</taxon>
        <taxon>Bacillati</taxon>
        <taxon>Bacillota</taxon>
        <taxon>Bacilli</taxon>
        <taxon>Bacillales</taxon>
        <taxon>Bacillaceae</taxon>
        <taxon>Ornithinibacillus</taxon>
    </lineage>
</organism>
<reference evidence="3" key="1">
    <citation type="submission" date="2024-07" db="EMBL/GenBank/DDBJ databases">
        <title>Halotolerant mesophilic bacterium Ornithinibacillus sp. 4-3, sp. nov., isolated from soil.</title>
        <authorList>
            <person name="Sidarenka A.V."/>
            <person name="Guliayeva D.E."/>
            <person name="Leanovich S.I."/>
            <person name="Hileuskaya K.S."/>
            <person name="Akhremchuk A.E."/>
            <person name="Sikolenko M.A."/>
            <person name="Valentovich L.N."/>
        </authorList>
    </citation>
    <scope>NUCLEOTIDE SEQUENCE</scope>
    <source>
        <strain evidence="3">4-3</strain>
    </source>
</reference>
<dbReference type="SUPFAM" id="SSF50249">
    <property type="entry name" value="Nucleic acid-binding proteins"/>
    <property type="match status" value="1"/>
</dbReference>
<sequence>MANKFEVGQVVTGKVTGIQPYGLFIALNKELQGLVHISEITNGYVSNIYDHISIGKEVKVKIISMDGPQKISLSIKATENNQEKASNPFSTQSEDQQIGFDSLKEKLPQWLKQASKELK</sequence>
<dbReference type="NCBIfam" id="NF040579">
    <property type="entry name" value="S1_dom_CvfD"/>
    <property type="match status" value="1"/>
</dbReference>
<dbReference type="RefSeq" id="WP_368652450.1">
    <property type="nucleotide sequence ID" value="NZ_CP162599.1"/>
</dbReference>
<dbReference type="PANTHER" id="PTHR10724:SF10">
    <property type="entry name" value="S1 RNA-BINDING DOMAIN-CONTAINING PROTEIN 1"/>
    <property type="match status" value="1"/>
</dbReference>
<evidence type="ECO:0000256" key="1">
    <source>
        <dbReference type="ARBA" id="ARBA00025604"/>
    </source>
</evidence>
<dbReference type="EMBL" id="CP162599">
    <property type="protein sequence ID" value="XDK31724.1"/>
    <property type="molecule type" value="Genomic_DNA"/>
</dbReference>
<name>A0AB39HN67_9BACI</name>
<dbReference type="PROSITE" id="PS50126">
    <property type="entry name" value="S1"/>
    <property type="match status" value="1"/>
</dbReference>
<dbReference type="FunFam" id="2.40.50.140:FF:000103">
    <property type="entry name" value="protein RRP5 homolog"/>
    <property type="match status" value="1"/>
</dbReference>
<protein>
    <submittedName>
        <fullName evidence="3">CvfD/Ygs/GSP13 family RNA-binding post-transcriptional regulator</fullName>
    </submittedName>
</protein>
<dbReference type="PANTHER" id="PTHR10724">
    <property type="entry name" value="30S RIBOSOMAL PROTEIN S1"/>
    <property type="match status" value="1"/>
</dbReference>
<gene>
    <name evidence="3" type="ORF">AB4Y30_11900</name>
</gene>
<dbReference type="GO" id="GO:0006412">
    <property type="term" value="P:translation"/>
    <property type="evidence" value="ECO:0007669"/>
    <property type="project" value="TreeGrafter"/>
</dbReference>
<dbReference type="InterPro" id="IPR003029">
    <property type="entry name" value="S1_domain"/>
</dbReference>
<feature type="domain" description="S1 motif" evidence="2">
    <location>
        <begin position="8"/>
        <end position="76"/>
    </location>
</feature>
<dbReference type="InterPro" id="IPR012340">
    <property type="entry name" value="NA-bd_OB-fold"/>
</dbReference>
<dbReference type="Gene3D" id="2.40.50.140">
    <property type="entry name" value="Nucleic acid-binding proteins"/>
    <property type="match status" value="1"/>
</dbReference>
<dbReference type="InterPro" id="IPR050437">
    <property type="entry name" value="Ribos_protein_bS1-like"/>
</dbReference>
<dbReference type="Pfam" id="PF00575">
    <property type="entry name" value="S1"/>
    <property type="match status" value="1"/>
</dbReference>
<accession>A0AB39HN67</accession>
<evidence type="ECO:0000313" key="3">
    <source>
        <dbReference type="EMBL" id="XDK31724.1"/>
    </source>
</evidence>
<comment type="function">
    <text evidence="1">Binds mRNA; thus facilitating recognition of the initiation point. It is needed to translate mRNA with a short Shine-Dalgarno (SD) purine-rich sequence.</text>
</comment>
<dbReference type="GO" id="GO:0003735">
    <property type="term" value="F:structural constituent of ribosome"/>
    <property type="evidence" value="ECO:0007669"/>
    <property type="project" value="TreeGrafter"/>
</dbReference>